<evidence type="ECO:0000256" key="3">
    <source>
        <dbReference type="ARBA" id="ARBA00023015"/>
    </source>
</evidence>
<keyword evidence="4" id="KW-0804">Transcription</keyword>
<keyword evidence="3" id="KW-0805">Transcription regulation</keyword>
<name>A0A376B4C6_9ASCO</name>
<keyword evidence="6" id="KW-0175">Coiled coil</keyword>
<dbReference type="AlphaFoldDB" id="A0A376B4C6"/>
<dbReference type="PANTHER" id="PTHR21964">
    <property type="entry name" value="BREAST CANCER METASTASIS-SUPPRESSOR 1"/>
    <property type="match status" value="1"/>
</dbReference>
<evidence type="ECO:0000256" key="5">
    <source>
        <dbReference type="ARBA" id="ARBA00023242"/>
    </source>
</evidence>
<protein>
    <submittedName>
        <fullName evidence="8">Related to Transcriptional regulatory protein SDS3</fullName>
    </submittedName>
</protein>
<evidence type="ECO:0000256" key="2">
    <source>
        <dbReference type="ARBA" id="ARBA00022491"/>
    </source>
</evidence>
<feature type="compositionally biased region" description="Polar residues" evidence="7">
    <location>
        <begin position="1"/>
        <end position="11"/>
    </location>
</feature>
<dbReference type="SMART" id="SM01401">
    <property type="entry name" value="Sds3"/>
    <property type="match status" value="1"/>
</dbReference>
<feature type="compositionally biased region" description="Polar residues" evidence="7">
    <location>
        <begin position="379"/>
        <end position="390"/>
    </location>
</feature>
<keyword evidence="5" id="KW-0539">Nucleus</keyword>
<feature type="coiled-coil region" evidence="6">
    <location>
        <begin position="144"/>
        <end position="171"/>
    </location>
</feature>
<dbReference type="Proteomes" id="UP000262825">
    <property type="component" value="Unassembled WGS sequence"/>
</dbReference>
<dbReference type="GO" id="GO:0010468">
    <property type="term" value="P:regulation of gene expression"/>
    <property type="evidence" value="ECO:0007669"/>
    <property type="project" value="UniProtKB-ARBA"/>
</dbReference>
<dbReference type="Pfam" id="PF08598">
    <property type="entry name" value="Sds3"/>
    <property type="match status" value="1"/>
</dbReference>
<evidence type="ECO:0000256" key="4">
    <source>
        <dbReference type="ARBA" id="ARBA00023163"/>
    </source>
</evidence>
<feature type="region of interest" description="Disordered" evidence="7">
    <location>
        <begin position="355"/>
        <end position="390"/>
    </location>
</feature>
<organism evidence="8 9">
    <name type="scientific">Saccharomycodes ludwigii</name>
    <dbReference type="NCBI Taxonomy" id="36035"/>
    <lineage>
        <taxon>Eukaryota</taxon>
        <taxon>Fungi</taxon>
        <taxon>Dikarya</taxon>
        <taxon>Ascomycota</taxon>
        <taxon>Saccharomycotina</taxon>
        <taxon>Saccharomycetes</taxon>
        <taxon>Saccharomycodales</taxon>
        <taxon>Saccharomycodaceae</taxon>
        <taxon>Saccharomycodes</taxon>
    </lineage>
</organism>
<feature type="compositionally biased region" description="Low complexity" evidence="7">
    <location>
        <begin position="309"/>
        <end position="322"/>
    </location>
</feature>
<dbReference type="GO" id="GO:0005654">
    <property type="term" value="C:nucleoplasm"/>
    <property type="evidence" value="ECO:0007669"/>
    <property type="project" value="UniProtKB-ARBA"/>
</dbReference>
<keyword evidence="2" id="KW-0678">Repressor</keyword>
<feature type="region of interest" description="Disordered" evidence="7">
    <location>
        <begin position="253"/>
        <end position="332"/>
    </location>
</feature>
<feature type="compositionally biased region" description="Low complexity" evidence="7">
    <location>
        <begin position="17"/>
        <end position="31"/>
    </location>
</feature>
<keyword evidence="9" id="KW-1185">Reference proteome</keyword>
<evidence type="ECO:0000256" key="7">
    <source>
        <dbReference type="SAM" id="MobiDB-lite"/>
    </source>
</evidence>
<sequence length="414" mass="46999">MEQKSQQTTELLNHPITATTTSNAVTTNSTLSNNHRQNITTIMTKKDRKKRQALETKVMKITNKFCQDKDLHYKERLAKLQTNLTTMHQGNNPEYIRLVRDLEEERDLELIRLRYFEEYRVYRASLEFQQDIEHLKLEHENLITLCKKKLYQQLENKLQSLQEEKLLLDVANSHSYAMDYSRPITNFKNTRNSNSTASNFLGVNDNSGSASDFDNTNGDNNEVRLLAQINEGYSSGEKGVNINNTSTNNLSGNAWHDSSSTDDISSSSSAFNNGIGRRSLRRRVTTKQAALAADNNNSEDNRSTNHHINGTGKNHRNGGNNRHNNKNSDDTNKISEEWTKSLSEYSQLHALIFGTTDEDGNNNNHTHTNNKRKGFGRYSTKSAPPLQSLSRNEVTADINLIRSLTGQQPSPFSC</sequence>
<dbReference type="VEuPathDB" id="FungiDB:SCODWIG_01296"/>
<feature type="compositionally biased region" description="Low complexity" evidence="7">
    <location>
        <begin position="257"/>
        <end position="269"/>
    </location>
</feature>
<dbReference type="EMBL" id="UFAJ01000157">
    <property type="protein sequence ID" value="SSD59535.1"/>
    <property type="molecule type" value="Genomic_DNA"/>
</dbReference>
<gene>
    <name evidence="8" type="ORF">SCODWIG_01296</name>
</gene>
<proteinExistence type="predicted"/>
<reference evidence="9" key="1">
    <citation type="submission" date="2018-06" db="EMBL/GenBank/DDBJ databases">
        <authorList>
            <person name="Guldener U."/>
        </authorList>
    </citation>
    <scope>NUCLEOTIDE SEQUENCE [LARGE SCALE GENOMIC DNA]</scope>
    <source>
        <strain evidence="9">UTAD17</strain>
    </source>
</reference>
<feature type="region of interest" description="Disordered" evidence="7">
    <location>
        <begin position="1"/>
        <end position="31"/>
    </location>
</feature>
<accession>A0A376B4C6</accession>
<evidence type="ECO:0000256" key="6">
    <source>
        <dbReference type="SAM" id="Coils"/>
    </source>
</evidence>
<comment type="subcellular location">
    <subcellularLocation>
        <location evidence="1">Nucleus</location>
    </subcellularLocation>
</comment>
<evidence type="ECO:0000313" key="9">
    <source>
        <dbReference type="Proteomes" id="UP000262825"/>
    </source>
</evidence>
<evidence type="ECO:0000313" key="8">
    <source>
        <dbReference type="EMBL" id="SSD59535.1"/>
    </source>
</evidence>
<evidence type="ECO:0000256" key="1">
    <source>
        <dbReference type="ARBA" id="ARBA00004123"/>
    </source>
</evidence>
<dbReference type="InterPro" id="IPR013907">
    <property type="entry name" value="Sds3"/>
</dbReference>